<feature type="domain" description="Aspartyl/asparaginy/proline hydroxylase" evidence="1">
    <location>
        <begin position="71"/>
        <end position="159"/>
    </location>
</feature>
<dbReference type="InterPro" id="IPR027443">
    <property type="entry name" value="IPNS-like_sf"/>
</dbReference>
<dbReference type="RefSeq" id="WP_160604368.1">
    <property type="nucleotide sequence ID" value="NZ_WTYX01000001.1"/>
</dbReference>
<dbReference type="Pfam" id="PF05118">
    <property type="entry name" value="Asp_Arg_Hydrox"/>
    <property type="match status" value="1"/>
</dbReference>
<dbReference type="Gene3D" id="2.60.120.330">
    <property type="entry name" value="B-lactam Antibiotic, Isopenicillin N Synthase, Chain"/>
    <property type="match status" value="1"/>
</dbReference>
<keyword evidence="3" id="KW-1185">Reference proteome</keyword>
<dbReference type="EMBL" id="WTYX01000001">
    <property type="protein sequence ID" value="MXO90814.1"/>
    <property type="molecule type" value="Genomic_DNA"/>
</dbReference>
<gene>
    <name evidence="2" type="ORF">GRI41_08280</name>
</gene>
<reference evidence="2 3" key="1">
    <citation type="submission" date="2019-12" db="EMBL/GenBank/DDBJ databases">
        <title>Genomic-based taxomic classification of the family Erythrobacteraceae.</title>
        <authorList>
            <person name="Xu L."/>
        </authorList>
    </citation>
    <scope>NUCLEOTIDE SEQUENCE [LARGE SCALE GENOMIC DNA]</scope>
    <source>
        <strain evidence="2 3">KCTC 52763</strain>
    </source>
</reference>
<organism evidence="2 3">
    <name type="scientific">Pontixanthobacter aquaemixtae</name>
    <dbReference type="NCBI Taxonomy" id="1958940"/>
    <lineage>
        <taxon>Bacteria</taxon>
        <taxon>Pseudomonadati</taxon>
        <taxon>Pseudomonadota</taxon>
        <taxon>Alphaproteobacteria</taxon>
        <taxon>Sphingomonadales</taxon>
        <taxon>Erythrobacteraceae</taxon>
        <taxon>Pontixanthobacter</taxon>
    </lineage>
</organism>
<accession>A0A844ZTM3</accession>
<dbReference type="AlphaFoldDB" id="A0A844ZTM3"/>
<evidence type="ECO:0000259" key="1">
    <source>
        <dbReference type="Pfam" id="PF05118"/>
    </source>
</evidence>
<name>A0A844ZTM3_9SPHN</name>
<evidence type="ECO:0000313" key="3">
    <source>
        <dbReference type="Proteomes" id="UP000442714"/>
    </source>
</evidence>
<dbReference type="Proteomes" id="UP000442714">
    <property type="component" value="Unassembled WGS sequence"/>
</dbReference>
<proteinExistence type="predicted"/>
<protein>
    <submittedName>
        <fullName evidence="2">Aspartyl beta-hydroxylase</fullName>
    </submittedName>
</protein>
<dbReference type="OrthoDB" id="1441538at2"/>
<dbReference type="SUPFAM" id="SSF51197">
    <property type="entry name" value="Clavaminate synthase-like"/>
    <property type="match status" value="1"/>
</dbReference>
<comment type="caution">
    <text evidence="2">The sequence shown here is derived from an EMBL/GenBank/DDBJ whole genome shotgun (WGS) entry which is preliminary data.</text>
</comment>
<sequence>MIRLAQRISPQTWGEEDSRKENDFEVFHHTQHVVFRFIRDNRDPEDFYANPSWDIWEPVLMPVMEAAIAPYKFRDPKFPKAMLAKLAAGHRIDSHKDGAGSNQHVHKIHVPLVTSKDAKLFVNGEFFNLEVGSAYEVNNIVAHGAKNDGAEDRIHFIFEAYEGDYAAATAAQQ</sequence>
<dbReference type="InterPro" id="IPR007803">
    <property type="entry name" value="Asp/Arg/Pro-Hydrxlase"/>
</dbReference>
<evidence type="ECO:0000313" key="2">
    <source>
        <dbReference type="EMBL" id="MXO90814.1"/>
    </source>
</evidence>